<comment type="similarity">
    <text evidence="5">Belongs to the TDD superfamily. DTWD2 family.</text>
</comment>
<dbReference type="EC" id="2.5.1.25" evidence="1"/>
<evidence type="ECO:0000256" key="5">
    <source>
        <dbReference type="ARBA" id="ARBA00034489"/>
    </source>
</evidence>
<dbReference type="RefSeq" id="WP_100143354.1">
    <property type="nucleotide sequence ID" value="NZ_BMKO01000005.1"/>
</dbReference>
<evidence type="ECO:0000313" key="7">
    <source>
        <dbReference type="EMBL" id="GGE81354.1"/>
    </source>
</evidence>
<keyword evidence="2" id="KW-0808">Transferase</keyword>
<dbReference type="Pfam" id="PF03942">
    <property type="entry name" value="DTW"/>
    <property type="match status" value="1"/>
</dbReference>
<evidence type="ECO:0000256" key="1">
    <source>
        <dbReference type="ARBA" id="ARBA00012386"/>
    </source>
</evidence>
<reference evidence="8" key="1">
    <citation type="journal article" date="2019" name="Int. J. Syst. Evol. Microbiol.">
        <title>The Global Catalogue of Microorganisms (GCM) 10K type strain sequencing project: providing services to taxonomists for standard genome sequencing and annotation.</title>
        <authorList>
            <consortium name="The Broad Institute Genomics Platform"/>
            <consortium name="The Broad Institute Genome Sequencing Center for Infectious Disease"/>
            <person name="Wu L."/>
            <person name="Ma J."/>
        </authorList>
    </citation>
    <scope>NUCLEOTIDE SEQUENCE [LARGE SCALE GENOMIC DNA]</scope>
    <source>
        <strain evidence="8">CGMCC 1.16033</strain>
    </source>
</reference>
<evidence type="ECO:0000259" key="6">
    <source>
        <dbReference type="SMART" id="SM01144"/>
    </source>
</evidence>
<evidence type="ECO:0000256" key="4">
    <source>
        <dbReference type="ARBA" id="ARBA00022694"/>
    </source>
</evidence>
<evidence type="ECO:0000256" key="3">
    <source>
        <dbReference type="ARBA" id="ARBA00022691"/>
    </source>
</evidence>
<dbReference type="InterPro" id="IPR039262">
    <property type="entry name" value="DTWD2/TAPT"/>
</dbReference>
<dbReference type="PANTHER" id="PTHR21392:SF0">
    <property type="entry name" value="TRNA-URIDINE AMINOCARBOXYPROPYLTRANSFERASE 2"/>
    <property type="match status" value="1"/>
</dbReference>
<keyword evidence="3" id="KW-0949">S-adenosyl-L-methionine</keyword>
<feature type="domain" description="DTW" evidence="6">
    <location>
        <begin position="2"/>
        <end position="189"/>
    </location>
</feature>
<comment type="caution">
    <text evidence="7">The sequence shown here is derived from an EMBL/GenBank/DDBJ whole genome shotgun (WGS) entry which is preliminary data.</text>
</comment>
<keyword evidence="4" id="KW-0819">tRNA processing</keyword>
<organism evidence="7 8">
    <name type="scientific">Shewanella carassii</name>
    <dbReference type="NCBI Taxonomy" id="1987584"/>
    <lineage>
        <taxon>Bacteria</taxon>
        <taxon>Pseudomonadati</taxon>
        <taxon>Pseudomonadota</taxon>
        <taxon>Gammaproteobacteria</taxon>
        <taxon>Alteromonadales</taxon>
        <taxon>Shewanellaceae</taxon>
        <taxon>Shewanella</taxon>
    </lineage>
</organism>
<dbReference type="PANTHER" id="PTHR21392">
    <property type="entry name" value="TRNA-URIDINE AMINOCARBOXYPROPYLTRANSFERASE 2"/>
    <property type="match status" value="1"/>
</dbReference>
<dbReference type="Proteomes" id="UP000606498">
    <property type="component" value="Unassembled WGS sequence"/>
</dbReference>
<dbReference type="EMBL" id="BMKO01000005">
    <property type="protein sequence ID" value="GGE81354.1"/>
    <property type="molecule type" value="Genomic_DNA"/>
</dbReference>
<gene>
    <name evidence="7" type="ORF">GCM10011520_22390</name>
</gene>
<dbReference type="InterPro" id="IPR005636">
    <property type="entry name" value="DTW"/>
</dbReference>
<protein>
    <recommendedName>
        <fullName evidence="1">tRNA-uridine aminocarboxypropyltransferase</fullName>
        <ecNumber evidence="1">2.5.1.25</ecNumber>
    </recommendedName>
</protein>
<name>A0ABQ1T387_9GAMM</name>
<accession>A0ABQ1T387</accession>
<evidence type="ECO:0000313" key="8">
    <source>
        <dbReference type="Proteomes" id="UP000606498"/>
    </source>
</evidence>
<sequence length="198" mass="22083">MTRAYCEQCGYPQTACVCGAVAAIFPRSQLWILQHPSEVDHAKNSVRLLQLAVPDARVIVGETEADFAALRAELTGDSLPTFLLYPSDESLPLPATVASETVRLILLDGTWRKTLKMFRLNPWLQALPQRHLPLAAPTAYRIRKASRSDSLSTLEAAAVALSQLEPGLDVTPMHDLLAELVEQRLRRMPPKVRERYSR</sequence>
<dbReference type="SMART" id="SM01144">
    <property type="entry name" value="DTW"/>
    <property type="match status" value="1"/>
</dbReference>
<proteinExistence type="inferred from homology"/>
<evidence type="ECO:0000256" key="2">
    <source>
        <dbReference type="ARBA" id="ARBA00022679"/>
    </source>
</evidence>
<keyword evidence="8" id="KW-1185">Reference proteome</keyword>